<name>R7TVR1_CAPTE</name>
<protein>
    <recommendedName>
        <fullName evidence="3">Carboxylic ester hydrolase</fullName>
        <ecNumber evidence="3">3.1.1.-</ecNumber>
    </recommendedName>
</protein>
<dbReference type="GO" id="GO:0016787">
    <property type="term" value="F:hydrolase activity"/>
    <property type="evidence" value="ECO:0007669"/>
    <property type="project" value="UniProtKB-KW"/>
</dbReference>
<dbReference type="Proteomes" id="UP000014760">
    <property type="component" value="Unassembled WGS sequence"/>
</dbReference>
<dbReference type="OMA" id="TISPMAM"/>
<dbReference type="PROSITE" id="PS00941">
    <property type="entry name" value="CARBOXYLESTERASE_B_2"/>
    <property type="match status" value="1"/>
</dbReference>
<evidence type="ECO:0000256" key="3">
    <source>
        <dbReference type="RuleBase" id="RU361235"/>
    </source>
</evidence>
<evidence type="ECO:0000256" key="1">
    <source>
        <dbReference type="ARBA" id="ARBA00005964"/>
    </source>
</evidence>
<feature type="non-terminal residue" evidence="5">
    <location>
        <position position="141"/>
    </location>
</feature>
<dbReference type="EMBL" id="AMQN01002432">
    <property type="status" value="NOT_ANNOTATED_CDS"/>
    <property type="molecule type" value="Genomic_DNA"/>
</dbReference>
<evidence type="ECO:0000313" key="6">
    <source>
        <dbReference type="EnsemblMetazoa" id="CapteP27602"/>
    </source>
</evidence>
<dbReference type="STRING" id="283909.R7TVR1"/>
<evidence type="ECO:0000256" key="2">
    <source>
        <dbReference type="ARBA" id="ARBA00022801"/>
    </source>
</evidence>
<organism evidence="5">
    <name type="scientific">Capitella teleta</name>
    <name type="common">Polychaete worm</name>
    <dbReference type="NCBI Taxonomy" id="283909"/>
    <lineage>
        <taxon>Eukaryota</taxon>
        <taxon>Metazoa</taxon>
        <taxon>Spiralia</taxon>
        <taxon>Lophotrochozoa</taxon>
        <taxon>Annelida</taxon>
        <taxon>Polychaeta</taxon>
        <taxon>Sedentaria</taxon>
        <taxon>Scolecida</taxon>
        <taxon>Capitellidae</taxon>
        <taxon>Capitella</taxon>
    </lineage>
</organism>
<dbReference type="AlphaFoldDB" id="R7TVR1"/>
<feature type="domain" description="Carboxylesterase type B" evidence="4">
    <location>
        <begin position="2"/>
        <end position="141"/>
    </location>
</feature>
<accession>R7TVR1</accession>
<dbReference type="EMBL" id="KB309217">
    <property type="protein sequence ID" value="ELT95095.1"/>
    <property type="molecule type" value="Genomic_DNA"/>
</dbReference>
<evidence type="ECO:0000259" key="4">
    <source>
        <dbReference type="Pfam" id="PF00135"/>
    </source>
</evidence>
<evidence type="ECO:0000313" key="5">
    <source>
        <dbReference type="EMBL" id="ELT95095.1"/>
    </source>
</evidence>
<dbReference type="Gene3D" id="3.40.50.1820">
    <property type="entry name" value="alpha/beta hydrolase"/>
    <property type="match status" value="1"/>
</dbReference>
<dbReference type="PANTHER" id="PTHR43142">
    <property type="entry name" value="CARBOXYLIC ESTER HYDROLASE"/>
    <property type="match status" value="1"/>
</dbReference>
<dbReference type="EnsemblMetazoa" id="CapteT27602">
    <property type="protein sequence ID" value="CapteP27602"/>
    <property type="gene ID" value="CapteG27602"/>
</dbReference>
<reference evidence="5 7" key="2">
    <citation type="journal article" date="2013" name="Nature">
        <title>Insights into bilaterian evolution from three spiralian genomes.</title>
        <authorList>
            <person name="Simakov O."/>
            <person name="Marletaz F."/>
            <person name="Cho S.J."/>
            <person name="Edsinger-Gonzales E."/>
            <person name="Havlak P."/>
            <person name="Hellsten U."/>
            <person name="Kuo D.H."/>
            <person name="Larsson T."/>
            <person name="Lv J."/>
            <person name="Arendt D."/>
            <person name="Savage R."/>
            <person name="Osoegawa K."/>
            <person name="de Jong P."/>
            <person name="Grimwood J."/>
            <person name="Chapman J.A."/>
            <person name="Shapiro H."/>
            <person name="Aerts A."/>
            <person name="Otillar R.P."/>
            <person name="Terry A.Y."/>
            <person name="Boore J.L."/>
            <person name="Grigoriev I.V."/>
            <person name="Lindberg D.R."/>
            <person name="Seaver E.C."/>
            <person name="Weisblat D.A."/>
            <person name="Putnam N.H."/>
            <person name="Rokhsar D.S."/>
        </authorList>
    </citation>
    <scope>NUCLEOTIDE SEQUENCE</scope>
    <source>
        <strain evidence="5 7">I ESC-2004</strain>
    </source>
</reference>
<gene>
    <name evidence="5" type="ORF">CAPTEDRAFT_27602</name>
</gene>
<sequence>TGSEDCLYLSVITPTLDVRNPRPVMVWIHGGYLQWGNASIHSYSPNDKLTRDSNVVHVSIQYRVAAFGFLVLDVLPGNGNYGILDQVEALRWVRQNIANFGGNPEKVTIWGQSSGGTSVWALMMTPQAKGLFHRAWSLSGS</sequence>
<dbReference type="OrthoDB" id="408631at2759"/>
<keyword evidence="7" id="KW-1185">Reference proteome</keyword>
<proteinExistence type="inferred from homology"/>
<dbReference type="InterPro" id="IPR002018">
    <property type="entry name" value="CarbesteraseB"/>
</dbReference>
<keyword evidence="2 3" id="KW-0378">Hydrolase</keyword>
<dbReference type="HOGENOM" id="CLU_006586_12_1_1"/>
<comment type="similarity">
    <text evidence="1 3">Belongs to the type-B carboxylesterase/lipase family.</text>
</comment>
<evidence type="ECO:0000313" key="7">
    <source>
        <dbReference type="Proteomes" id="UP000014760"/>
    </source>
</evidence>
<dbReference type="InterPro" id="IPR029058">
    <property type="entry name" value="AB_hydrolase_fold"/>
</dbReference>
<feature type="non-terminal residue" evidence="5">
    <location>
        <position position="1"/>
    </location>
</feature>
<dbReference type="PANTHER" id="PTHR43142:SF1">
    <property type="entry name" value="CARBOXYLIC ESTER HYDROLASE"/>
    <property type="match status" value="1"/>
</dbReference>
<reference evidence="6" key="3">
    <citation type="submission" date="2015-06" db="UniProtKB">
        <authorList>
            <consortium name="EnsemblMetazoa"/>
        </authorList>
    </citation>
    <scope>IDENTIFICATION</scope>
</reference>
<dbReference type="SUPFAM" id="SSF53474">
    <property type="entry name" value="alpha/beta-Hydrolases"/>
    <property type="match status" value="1"/>
</dbReference>
<dbReference type="InterPro" id="IPR019826">
    <property type="entry name" value="Carboxylesterase_B_AS"/>
</dbReference>
<dbReference type="EC" id="3.1.1.-" evidence="3"/>
<dbReference type="InterPro" id="IPR019819">
    <property type="entry name" value="Carboxylesterase_B_CS"/>
</dbReference>
<dbReference type="PROSITE" id="PS00122">
    <property type="entry name" value="CARBOXYLESTERASE_B_1"/>
    <property type="match status" value="1"/>
</dbReference>
<dbReference type="Pfam" id="PF00135">
    <property type="entry name" value="COesterase"/>
    <property type="match status" value="1"/>
</dbReference>
<reference evidence="7" key="1">
    <citation type="submission" date="2012-12" db="EMBL/GenBank/DDBJ databases">
        <authorList>
            <person name="Hellsten U."/>
            <person name="Grimwood J."/>
            <person name="Chapman J.A."/>
            <person name="Shapiro H."/>
            <person name="Aerts A."/>
            <person name="Otillar R.P."/>
            <person name="Terry A.Y."/>
            <person name="Boore J.L."/>
            <person name="Simakov O."/>
            <person name="Marletaz F."/>
            <person name="Cho S.-J."/>
            <person name="Edsinger-Gonzales E."/>
            <person name="Havlak P."/>
            <person name="Kuo D.-H."/>
            <person name="Larsson T."/>
            <person name="Lv J."/>
            <person name="Arendt D."/>
            <person name="Savage R."/>
            <person name="Osoegawa K."/>
            <person name="de Jong P."/>
            <person name="Lindberg D.R."/>
            <person name="Seaver E.C."/>
            <person name="Weisblat D.A."/>
            <person name="Putnam N.H."/>
            <person name="Grigoriev I.V."/>
            <person name="Rokhsar D.S."/>
        </authorList>
    </citation>
    <scope>NUCLEOTIDE SEQUENCE</scope>
    <source>
        <strain evidence="7">I ESC-2004</strain>
    </source>
</reference>